<dbReference type="PANTHER" id="PTHR43311">
    <property type="entry name" value="GLUTAMATE--TRNA LIGASE"/>
    <property type="match status" value="1"/>
</dbReference>
<accession>F1A3S5</accession>
<comment type="subcellular location">
    <subcellularLocation>
        <location evidence="1">Mitochondrion</location>
    </subcellularLocation>
</comment>
<evidence type="ECO:0000259" key="12">
    <source>
        <dbReference type="Pfam" id="PF19269"/>
    </source>
</evidence>
<dbReference type="eggNOG" id="KOG1149">
    <property type="taxonomic scope" value="Eukaryota"/>
</dbReference>
<gene>
    <name evidence="13" type="ORF">DICPUDRAFT_58973</name>
</gene>
<dbReference type="EC" id="6.1.1.17" evidence="3"/>
<feature type="domain" description="Glutamyl/glutaminyl-tRNA synthetase class Ib catalytic" evidence="11">
    <location>
        <begin position="56"/>
        <end position="374"/>
    </location>
</feature>
<dbReference type="InterPro" id="IPR001412">
    <property type="entry name" value="aa-tRNA-synth_I_CS"/>
</dbReference>
<proteinExistence type="inferred from homology"/>
<dbReference type="PRINTS" id="PR00987">
    <property type="entry name" value="TRNASYNTHGLU"/>
</dbReference>
<dbReference type="GO" id="GO:0000049">
    <property type="term" value="F:tRNA binding"/>
    <property type="evidence" value="ECO:0007669"/>
    <property type="project" value="InterPro"/>
</dbReference>
<evidence type="ECO:0000256" key="4">
    <source>
        <dbReference type="ARBA" id="ARBA00022598"/>
    </source>
</evidence>
<dbReference type="GO" id="GO:0008270">
    <property type="term" value="F:zinc ion binding"/>
    <property type="evidence" value="ECO:0007669"/>
    <property type="project" value="InterPro"/>
</dbReference>
<dbReference type="InterPro" id="IPR008925">
    <property type="entry name" value="aa_tRNA-synth_I_cd-bd_sf"/>
</dbReference>
<evidence type="ECO:0000313" key="14">
    <source>
        <dbReference type="Proteomes" id="UP000001064"/>
    </source>
</evidence>
<evidence type="ECO:0000259" key="11">
    <source>
        <dbReference type="Pfam" id="PF00749"/>
    </source>
</evidence>
<dbReference type="SUPFAM" id="SSF48163">
    <property type="entry name" value="An anticodon-binding domain of class I aminoacyl-tRNA synthetases"/>
    <property type="match status" value="1"/>
</dbReference>
<dbReference type="InterPro" id="IPR014729">
    <property type="entry name" value="Rossmann-like_a/b/a_fold"/>
</dbReference>
<dbReference type="FunFam" id="3.40.50.620:FF:000045">
    <property type="entry name" value="Glutamate--tRNA ligase, mitochondrial"/>
    <property type="match status" value="1"/>
</dbReference>
<sequence>MIKILKIKNTPKIINQFKGFGYFNNSVLNQQYRYHSSCCGHNNSNNSQLKTNEENKIRVRYAPSPTGYLHLGGLRTALFNYLFAKKNNGTFLLRIEDTDRTRFVEGSAKNLANCLEWAGIPYDEGPERPGNCGPYVQSERLPIYKEHAQRLLDEGHAYHCFCTPERLAISRIGSKGQNGMSLYDRHCLKLSKEEIENRLKNNEPHTIRLKIPSEKTTNFTDIVKGKVSFNNQLIDDQVLMKSDGFPTYHLASVVDDHLMGITHVIRGEEWLNSTPKHIVLYEAFGWQPPKMAHVPLLLNTDKSKLSKRQGDVSVDSYMEKGFLPEALVNFVALLGWSPHETTQEVFTLNELIDQFSLDGLNTSGSVVNMEKLDWFNVVHIRKQLDDPSTHHLILPTIKEQIKEFYNQSSSESDEYLLKAIHCVKERVHIIENFVPLLKPFFVDQIDFNSEEAQKMKSKVWKGEQSKQNITTFIEQLKNLQDFTAPNIYKTLQQTCSNHIYKDQQLSEKELTAKVNQLMSNLRYLLLGSSVGGGIPVAIETFGKEKTINRLLNGLNKN</sequence>
<dbReference type="InterPro" id="IPR045462">
    <property type="entry name" value="aa-tRNA-synth_I_cd-bd"/>
</dbReference>
<dbReference type="GO" id="GO:0005524">
    <property type="term" value="F:ATP binding"/>
    <property type="evidence" value="ECO:0007669"/>
    <property type="project" value="UniProtKB-KW"/>
</dbReference>
<evidence type="ECO:0000256" key="2">
    <source>
        <dbReference type="ARBA" id="ARBA00007894"/>
    </source>
</evidence>
<comment type="similarity">
    <text evidence="2">Belongs to the class-I aminoacyl-tRNA synthetase family. Glutamate--tRNA ligase type 1 subfamily.</text>
</comment>
<evidence type="ECO:0000256" key="1">
    <source>
        <dbReference type="ARBA" id="ARBA00004173"/>
    </source>
</evidence>
<dbReference type="GO" id="GO:0006424">
    <property type="term" value="P:glutamyl-tRNA aminoacylation"/>
    <property type="evidence" value="ECO:0000318"/>
    <property type="project" value="GO_Central"/>
</dbReference>
<dbReference type="KEGG" id="dpp:DICPUDRAFT_58973"/>
<dbReference type="GO" id="GO:0005739">
    <property type="term" value="C:mitochondrion"/>
    <property type="evidence" value="ECO:0000318"/>
    <property type="project" value="GO_Central"/>
</dbReference>
<dbReference type="NCBIfam" id="TIGR00464">
    <property type="entry name" value="gltX_bact"/>
    <property type="match status" value="1"/>
</dbReference>
<dbReference type="PROSITE" id="PS00178">
    <property type="entry name" value="AA_TRNA_LIGASE_I"/>
    <property type="match status" value="1"/>
</dbReference>
<dbReference type="FunCoup" id="F1A3S5">
    <property type="interactions" value="392"/>
</dbReference>
<dbReference type="Pfam" id="PF00749">
    <property type="entry name" value="tRNA-synt_1c"/>
    <property type="match status" value="1"/>
</dbReference>
<name>F1A3S5_DICPU</name>
<dbReference type="InParanoid" id="F1A3S5"/>
<dbReference type="RefSeq" id="XP_003294319.1">
    <property type="nucleotide sequence ID" value="XM_003294271.1"/>
</dbReference>
<dbReference type="OMA" id="CLEWAGI"/>
<keyword evidence="14" id="KW-1185">Reference proteome</keyword>
<dbReference type="Proteomes" id="UP000001064">
    <property type="component" value="Unassembled WGS sequence"/>
</dbReference>
<dbReference type="CDD" id="cd00808">
    <property type="entry name" value="GluRS_core"/>
    <property type="match status" value="1"/>
</dbReference>
<dbReference type="PANTHER" id="PTHR43311:SF2">
    <property type="entry name" value="GLUTAMATE--TRNA LIGASE, MITOCHONDRIAL-RELATED"/>
    <property type="match status" value="1"/>
</dbReference>
<feature type="domain" description="Aminoacyl-tRNA synthetase class I anticodon-binding" evidence="12">
    <location>
        <begin position="400"/>
        <end position="553"/>
    </location>
</feature>
<organism evidence="13 14">
    <name type="scientific">Dictyostelium purpureum</name>
    <name type="common">Slime mold</name>
    <dbReference type="NCBI Taxonomy" id="5786"/>
    <lineage>
        <taxon>Eukaryota</taxon>
        <taxon>Amoebozoa</taxon>
        <taxon>Evosea</taxon>
        <taxon>Eumycetozoa</taxon>
        <taxon>Dictyostelia</taxon>
        <taxon>Dictyosteliales</taxon>
        <taxon>Dictyosteliaceae</taxon>
        <taxon>Dictyostelium</taxon>
    </lineage>
</organism>
<dbReference type="Gene3D" id="3.40.50.620">
    <property type="entry name" value="HUPs"/>
    <property type="match status" value="1"/>
</dbReference>
<dbReference type="VEuPathDB" id="AmoebaDB:DICPUDRAFT_58973"/>
<dbReference type="STRING" id="5786.F1A3S5"/>
<dbReference type="InterPro" id="IPR000924">
    <property type="entry name" value="Glu/Gln-tRNA-synth"/>
</dbReference>
<evidence type="ECO:0000256" key="5">
    <source>
        <dbReference type="ARBA" id="ARBA00022741"/>
    </source>
</evidence>
<dbReference type="OrthoDB" id="428822at2759"/>
<reference evidence="14" key="1">
    <citation type="journal article" date="2011" name="Genome Biol.">
        <title>Comparative genomics of the social amoebae Dictyostelium discoideum and Dictyostelium purpureum.</title>
        <authorList>
            <consortium name="US DOE Joint Genome Institute (JGI-PGF)"/>
            <person name="Sucgang R."/>
            <person name="Kuo A."/>
            <person name="Tian X."/>
            <person name="Salerno W."/>
            <person name="Parikh A."/>
            <person name="Feasley C.L."/>
            <person name="Dalin E."/>
            <person name="Tu H."/>
            <person name="Huang E."/>
            <person name="Barry K."/>
            <person name="Lindquist E."/>
            <person name="Shapiro H."/>
            <person name="Bruce D."/>
            <person name="Schmutz J."/>
            <person name="Salamov A."/>
            <person name="Fey P."/>
            <person name="Gaudet P."/>
            <person name="Anjard C."/>
            <person name="Babu M.M."/>
            <person name="Basu S."/>
            <person name="Bushmanova Y."/>
            <person name="van der Wel H."/>
            <person name="Katoh-Kurasawa M."/>
            <person name="Dinh C."/>
            <person name="Coutinho P.M."/>
            <person name="Saito T."/>
            <person name="Elias M."/>
            <person name="Schaap P."/>
            <person name="Kay R.R."/>
            <person name="Henrissat B."/>
            <person name="Eichinger L."/>
            <person name="Rivero F."/>
            <person name="Putnam N.H."/>
            <person name="West C.M."/>
            <person name="Loomis W.F."/>
            <person name="Chisholm R.L."/>
            <person name="Shaulsky G."/>
            <person name="Strassmann J.E."/>
            <person name="Queller D.C."/>
            <person name="Kuspa A."/>
            <person name="Grigoriev I.V."/>
        </authorList>
    </citation>
    <scope>NUCLEOTIDE SEQUENCE [LARGE SCALE GENOMIC DNA]</scope>
    <source>
        <strain evidence="14">QSDP1</strain>
    </source>
</reference>
<evidence type="ECO:0000256" key="8">
    <source>
        <dbReference type="ARBA" id="ARBA00023146"/>
    </source>
</evidence>
<keyword evidence="5 10" id="KW-0547">Nucleotide-binding</keyword>
<evidence type="ECO:0000256" key="6">
    <source>
        <dbReference type="ARBA" id="ARBA00022840"/>
    </source>
</evidence>
<dbReference type="SUPFAM" id="SSF52374">
    <property type="entry name" value="Nucleotidylyl transferase"/>
    <property type="match status" value="1"/>
</dbReference>
<evidence type="ECO:0000256" key="7">
    <source>
        <dbReference type="ARBA" id="ARBA00022917"/>
    </source>
</evidence>
<dbReference type="AlphaFoldDB" id="F1A3S5"/>
<dbReference type="GO" id="GO:0004818">
    <property type="term" value="F:glutamate-tRNA ligase activity"/>
    <property type="evidence" value="ECO:0000318"/>
    <property type="project" value="GO_Central"/>
</dbReference>
<dbReference type="InterPro" id="IPR049940">
    <property type="entry name" value="GluQ/Sye"/>
</dbReference>
<evidence type="ECO:0000256" key="10">
    <source>
        <dbReference type="RuleBase" id="RU363037"/>
    </source>
</evidence>
<evidence type="ECO:0000256" key="9">
    <source>
        <dbReference type="ARBA" id="ARBA00030865"/>
    </source>
</evidence>
<dbReference type="InterPro" id="IPR020751">
    <property type="entry name" value="aa-tRNA-synth_I_codon-bd_sub2"/>
</dbReference>
<dbReference type="InterPro" id="IPR004527">
    <property type="entry name" value="Glu-tRNA-ligase_bac/mito"/>
</dbReference>
<dbReference type="HAMAP" id="MF_00022">
    <property type="entry name" value="Glu_tRNA_synth_type1"/>
    <property type="match status" value="1"/>
</dbReference>
<keyword evidence="6 10" id="KW-0067">ATP-binding</keyword>
<protein>
    <recommendedName>
        <fullName evidence="3">glutamate--tRNA ligase</fullName>
        <ecNumber evidence="3">6.1.1.17</ecNumber>
    </recommendedName>
    <alternativeName>
        <fullName evidence="9">Glutamyl-tRNA synthetase</fullName>
    </alternativeName>
</protein>
<keyword evidence="7 10" id="KW-0648">Protein biosynthesis</keyword>
<keyword evidence="8 10" id="KW-0030">Aminoacyl-tRNA synthetase</keyword>
<evidence type="ECO:0000313" key="13">
    <source>
        <dbReference type="EMBL" id="EGC29152.1"/>
    </source>
</evidence>
<dbReference type="GeneID" id="10506470"/>
<dbReference type="Pfam" id="PF19269">
    <property type="entry name" value="Anticodon_2"/>
    <property type="match status" value="1"/>
</dbReference>
<evidence type="ECO:0000256" key="3">
    <source>
        <dbReference type="ARBA" id="ARBA00012835"/>
    </source>
</evidence>
<dbReference type="Gene3D" id="1.10.10.350">
    <property type="match status" value="1"/>
</dbReference>
<dbReference type="InterPro" id="IPR020058">
    <property type="entry name" value="Glu/Gln-tRNA-synth_Ib_cat-dom"/>
</dbReference>
<dbReference type="InterPro" id="IPR033910">
    <property type="entry name" value="GluRS_core"/>
</dbReference>
<dbReference type="EMBL" id="GL871475">
    <property type="protein sequence ID" value="EGC29152.1"/>
    <property type="molecule type" value="Genomic_DNA"/>
</dbReference>
<keyword evidence="4 10" id="KW-0436">Ligase</keyword>